<name>A0A0N5AJ80_9BILA</name>
<proteinExistence type="predicted"/>
<accession>A0A0N5AJ80</accession>
<dbReference type="Proteomes" id="UP000046393">
    <property type="component" value="Unplaced"/>
</dbReference>
<dbReference type="WBParaSite" id="SMUV_0000450701-mRNA-1">
    <property type="protein sequence ID" value="SMUV_0000450701-mRNA-1"/>
    <property type="gene ID" value="SMUV_0000450701"/>
</dbReference>
<reference evidence="2" key="1">
    <citation type="submission" date="2017-02" db="UniProtKB">
        <authorList>
            <consortium name="WormBaseParasite"/>
        </authorList>
    </citation>
    <scope>IDENTIFICATION</scope>
</reference>
<organism evidence="1 2">
    <name type="scientific">Syphacia muris</name>
    <dbReference type="NCBI Taxonomy" id="451379"/>
    <lineage>
        <taxon>Eukaryota</taxon>
        <taxon>Metazoa</taxon>
        <taxon>Ecdysozoa</taxon>
        <taxon>Nematoda</taxon>
        <taxon>Chromadorea</taxon>
        <taxon>Rhabditida</taxon>
        <taxon>Spirurina</taxon>
        <taxon>Oxyuridomorpha</taxon>
        <taxon>Oxyuroidea</taxon>
        <taxon>Oxyuridae</taxon>
        <taxon>Syphacia</taxon>
    </lineage>
</organism>
<dbReference type="AlphaFoldDB" id="A0A0N5AJ80"/>
<sequence>MQSVSILDKLLAAEDYLAGCTDDYFCYAFHVLLDQERQEVIPMLHIELVPVIPDKATVIQHYFMEKISAFKLSAAH</sequence>
<evidence type="ECO:0000313" key="1">
    <source>
        <dbReference type="Proteomes" id="UP000046393"/>
    </source>
</evidence>
<keyword evidence="1" id="KW-1185">Reference proteome</keyword>
<protein>
    <submittedName>
        <fullName evidence="2">Group-specific protein</fullName>
    </submittedName>
</protein>
<evidence type="ECO:0000313" key="2">
    <source>
        <dbReference type="WBParaSite" id="SMUV_0000450701-mRNA-1"/>
    </source>
</evidence>